<dbReference type="Proteomes" id="UP000190285">
    <property type="component" value="Unassembled WGS sequence"/>
</dbReference>
<dbReference type="PANTHER" id="PTHR21310">
    <property type="entry name" value="AMINOGLYCOSIDE PHOSPHOTRANSFERASE-RELATED-RELATED"/>
    <property type="match status" value="1"/>
</dbReference>
<dbReference type="AlphaFoldDB" id="A0A1T5LDA8"/>
<dbReference type="RefSeq" id="WP_079492358.1">
    <property type="nucleotide sequence ID" value="NZ_FUZT01000006.1"/>
</dbReference>
<evidence type="ECO:0000313" key="3">
    <source>
        <dbReference type="Proteomes" id="UP000190285"/>
    </source>
</evidence>
<sequence length="266" mass="31482">MKKIGQGRTAEIFQWDENRILKLFNHGTKMDDVKREFEINRDLAKQKMPVPDVFDLIEYNNRLGIIYEQINGQTLTKLISSKPWKILNEARRFAKIHRKFQSKISFEIPRFKVKLMRNIKTSNILDINLKNSLFKYIETLPDDEILCHCDFHPDNIMISDGKMLVIDWMTGAKGHPISDVARTSVILKFAVIHEEKSYIEKKIINLLRNKFYLEYIKHYMKLSNIKIQDIEQWELPIAAARLSEDISNLEKDILLDYVERRVENIS</sequence>
<dbReference type="EMBL" id="FUZT01000006">
    <property type="protein sequence ID" value="SKC73844.1"/>
    <property type="molecule type" value="Genomic_DNA"/>
</dbReference>
<dbReference type="SUPFAM" id="SSF56112">
    <property type="entry name" value="Protein kinase-like (PK-like)"/>
    <property type="match status" value="1"/>
</dbReference>
<dbReference type="STRING" id="36842.SAMN02194393_02780"/>
<feature type="domain" description="Aminoglycoside phosphotransferase" evidence="1">
    <location>
        <begin position="138"/>
        <end position="183"/>
    </location>
</feature>
<dbReference type="Gene3D" id="3.90.1200.10">
    <property type="match status" value="1"/>
</dbReference>
<evidence type="ECO:0000259" key="1">
    <source>
        <dbReference type="Pfam" id="PF01636"/>
    </source>
</evidence>
<accession>A0A1T5LDA8</accession>
<dbReference type="Pfam" id="PF01636">
    <property type="entry name" value="APH"/>
    <property type="match status" value="1"/>
</dbReference>
<keyword evidence="3" id="KW-1185">Reference proteome</keyword>
<gene>
    <name evidence="2" type="ORF">SAMN02194393_02780</name>
</gene>
<reference evidence="3" key="1">
    <citation type="submission" date="2017-02" db="EMBL/GenBank/DDBJ databases">
        <authorList>
            <person name="Varghese N."/>
            <person name="Submissions S."/>
        </authorList>
    </citation>
    <scope>NUCLEOTIDE SEQUENCE [LARGE SCALE GENOMIC DNA]</scope>
    <source>
        <strain evidence="3">M1</strain>
    </source>
</reference>
<dbReference type="InterPro" id="IPR002575">
    <property type="entry name" value="Aminoglycoside_PTrfase"/>
</dbReference>
<protein>
    <submittedName>
        <fullName evidence="2">TIGR02172 family protein</fullName>
    </submittedName>
</protein>
<proteinExistence type="predicted"/>
<dbReference type="OrthoDB" id="9800774at2"/>
<name>A0A1T5LDA8_9FIRM</name>
<evidence type="ECO:0000313" key="2">
    <source>
        <dbReference type="EMBL" id="SKC73844.1"/>
    </source>
</evidence>
<organism evidence="2 3">
    <name type="scientific">Maledivibacter halophilus</name>
    <dbReference type="NCBI Taxonomy" id="36842"/>
    <lineage>
        <taxon>Bacteria</taxon>
        <taxon>Bacillati</taxon>
        <taxon>Bacillota</taxon>
        <taxon>Clostridia</taxon>
        <taxon>Peptostreptococcales</taxon>
        <taxon>Caminicellaceae</taxon>
        <taxon>Maledivibacter</taxon>
    </lineage>
</organism>
<dbReference type="InterPro" id="IPR011009">
    <property type="entry name" value="Kinase-like_dom_sf"/>
</dbReference>
<dbReference type="InterPro" id="IPR051678">
    <property type="entry name" value="AGP_Transferase"/>
</dbReference>